<sequence length="287" mass="31004">MAATSDSTPQLSVKLYRAEECRRVMLPTEDLSIEAVQSKVQELYDLDVGNFALTYQDSDGDCITVSTTEELQVAVREGIPTGTTSLKLSIQSHGASVAQAASPTDAGFDEANLTLDGVSGLARTRFGKEFNETEILSILRDISLFICARDLGPDVLSSVTSEKSLITPQNATLVESKASPQVLTSRVDPDKTTKESIPPGAAAWGMAEVAEWFASAGFSDYTEAVQENHITGEVLFQLDDNNLKDLGIQSVGKRVILLKAIRKLKEDSILKALASRHPDVQLETLTL</sequence>
<dbReference type="SMART" id="SM00454">
    <property type="entry name" value="SAM"/>
    <property type="match status" value="1"/>
</dbReference>
<dbReference type="Gene3D" id="3.10.20.90">
    <property type="entry name" value="Phosphatidylinositol 3-kinase Catalytic Subunit, Chain A, domain 1"/>
    <property type="match status" value="1"/>
</dbReference>
<keyword evidence="4" id="KW-1185">Reference proteome</keyword>
<dbReference type="InterPro" id="IPR013761">
    <property type="entry name" value="SAM/pointed_sf"/>
</dbReference>
<dbReference type="Pfam" id="PF07647">
    <property type="entry name" value="SAM_2"/>
    <property type="match status" value="1"/>
</dbReference>
<dbReference type="CDD" id="cd05992">
    <property type="entry name" value="PB1"/>
    <property type="match status" value="1"/>
</dbReference>
<comment type="caution">
    <text evidence="3">The sequence shown here is derived from an EMBL/GenBank/DDBJ whole genome shotgun (WGS) entry which is preliminary data.</text>
</comment>
<evidence type="ECO:0008006" key="5">
    <source>
        <dbReference type="Google" id="ProtNLM"/>
    </source>
</evidence>
<feature type="domain" description="SAM" evidence="1">
    <location>
        <begin position="204"/>
        <end position="267"/>
    </location>
</feature>
<feature type="domain" description="PB1" evidence="2">
    <location>
        <begin position="8"/>
        <end position="93"/>
    </location>
</feature>
<evidence type="ECO:0000313" key="3">
    <source>
        <dbReference type="EMBL" id="KAJ1917394.1"/>
    </source>
</evidence>
<proteinExistence type="predicted"/>
<dbReference type="Gene3D" id="1.10.150.50">
    <property type="entry name" value="Transcription Factor, Ets-1"/>
    <property type="match status" value="1"/>
</dbReference>
<dbReference type="InterPro" id="IPR053793">
    <property type="entry name" value="PB1-like"/>
</dbReference>
<dbReference type="PANTHER" id="PTHR46829">
    <property type="entry name" value="STERILE ALPHA MOTIF DOMAIN-CONTAINING PROTEIN 15"/>
    <property type="match status" value="1"/>
</dbReference>
<gene>
    <name evidence="3" type="ORF">IWQ60_007798</name>
</gene>
<dbReference type="PANTHER" id="PTHR46829:SF1">
    <property type="entry name" value="STERILE ALPHA MOTIF DOMAIN-CONTAINING PROTEIN 15"/>
    <property type="match status" value="1"/>
</dbReference>
<protein>
    <recommendedName>
        <fullName evidence="5">SAM domain-containing protein</fullName>
    </recommendedName>
</protein>
<dbReference type="InterPro" id="IPR001660">
    <property type="entry name" value="SAM"/>
</dbReference>
<organism evidence="3 4">
    <name type="scientific">Tieghemiomyces parasiticus</name>
    <dbReference type="NCBI Taxonomy" id="78921"/>
    <lineage>
        <taxon>Eukaryota</taxon>
        <taxon>Fungi</taxon>
        <taxon>Fungi incertae sedis</taxon>
        <taxon>Zoopagomycota</taxon>
        <taxon>Kickxellomycotina</taxon>
        <taxon>Dimargaritomycetes</taxon>
        <taxon>Dimargaritales</taxon>
        <taxon>Dimargaritaceae</taxon>
        <taxon>Tieghemiomyces</taxon>
    </lineage>
</organism>
<reference evidence="3" key="1">
    <citation type="submission" date="2022-07" db="EMBL/GenBank/DDBJ databases">
        <title>Phylogenomic reconstructions and comparative analyses of Kickxellomycotina fungi.</title>
        <authorList>
            <person name="Reynolds N.K."/>
            <person name="Stajich J.E."/>
            <person name="Barry K."/>
            <person name="Grigoriev I.V."/>
            <person name="Crous P."/>
            <person name="Smith M.E."/>
        </authorList>
    </citation>
    <scope>NUCLEOTIDE SEQUENCE</scope>
    <source>
        <strain evidence="3">RSA 861</strain>
    </source>
</reference>
<evidence type="ECO:0000259" key="1">
    <source>
        <dbReference type="PROSITE" id="PS50105"/>
    </source>
</evidence>
<dbReference type="Pfam" id="PF00564">
    <property type="entry name" value="PB1"/>
    <property type="match status" value="1"/>
</dbReference>
<dbReference type="OrthoDB" id="266718at2759"/>
<name>A0A9W7ZZB3_9FUNG</name>
<dbReference type="SUPFAM" id="SSF47769">
    <property type="entry name" value="SAM/Pointed domain"/>
    <property type="match status" value="1"/>
</dbReference>
<dbReference type="SUPFAM" id="SSF54277">
    <property type="entry name" value="CAD &amp; PB1 domains"/>
    <property type="match status" value="1"/>
</dbReference>
<dbReference type="InterPro" id="IPR000270">
    <property type="entry name" value="PB1_dom"/>
</dbReference>
<accession>A0A9W7ZZB3</accession>
<dbReference type="Proteomes" id="UP001150569">
    <property type="component" value="Unassembled WGS sequence"/>
</dbReference>
<dbReference type="SMART" id="SM00666">
    <property type="entry name" value="PB1"/>
    <property type="match status" value="1"/>
</dbReference>
<evidence type="ECO:0000259" key="2">
    <source>
        <dbReference type="PROSITE" id="PS51745"/>
    </source>
</evidence>
<dbReference type="PROSITE" id="PS50105">
    <property type="entry name" value="SAM_DOMAIN"/>
    <property type="match status" value="1"/>
</dbReference>
<dbReference type="AlphaFoldDB" id="A0A9W7ZZB3"/>
<evidence type="ECO:0000313" key="4">
    <source>
        <dbReference type="Proteomes" id="UP001150569"/>
    </source>
</evidence>
<dbReference type="EMBL" id="JANBPT010000543">
    <property type="protein sequence ID" value="KAJ1917394.1"/>
    <property type="molecule type" value="Genomic_DNA"/>
</dbReference>
<dbReference type="PROSITE" id="PS51745">
    <property type="entry name" value="PB1"/>
    <property type="match status" value="1"/>
</dbReference>